<name>F0IZJ4_ACIMA</name>
<dbReference type="KEGG" id="amv:ACMV_18570"/>
<proteinExistence type="predicted"/>
<organism evidence="1 2">
    <name type="scientific">Acidiphilium multivorum (strain DSM 11245 / JCM 8867 / NBRC 100883 / AIU 301)</name>
    <dbReference type="NCBI Taxonomy" id="926570"/>
    <lineage>
        <taxon>Bacteria</taxon>
        <taxon>Pseudomonadati</taxon>
        <taxon>Pseudomonadota</taxon>
        <taxon>Alphaproteobacteria</taxon>
        <taxon>Acetobacterales</taxon>
        <taxon>Acidocellaceae</taxon>
        <taxon>Acidiphilium</taxon>
    </lineage>
</organism>
<gene>
    <name evidence="1" type="ordered locus">ACMV_18570</name>
</gene>
<accession>F0IZJ4</accession>
<sequence length="651" mass="70424">MAPPVPRAPGALTGVVLENTTHHALPPRLITFAAMFADGALPRGTGISAGALPAQADVKLRYPDGSAKFAVITLQTPPIAAAANASLLLRANGRAARGTVAIAPALAAHPITIKAVITPKGGTPQTFTIDLSRWYRRAQAADRLSTWLQGPLAHQVRLSRTLASSLRLVVDLTAYRSGAIGADIQFDNDRAMTSSGGAMRETVSISLGGKTIYRVGPLTEHQYQDWHVVLRTDGRVPINVVHDIAALERLGAIPHYALHPGAAPSLLVGYRRAIMQPGWDAPLAADGVTQYMPTTGGRGSIGPTTRANAVWLISQNPIAAEYAIGQADAAGAVPWHMWYPKAGNFLTTADFPNIWTDPRGGPHSYTTGLTQQVGNTGWTPDASHQPDLAYIPYLLTGRRYYLDQLNAQASFAETDFWPAAQARNGGEGIVVGSGNQVRGAAWDLREIAEAAYINPDHSTMRRYFARMVANNLDFLRRKIPIWQVREGEAYGYVPGAYGNGASMAPWQQDFFATTMSRLARFGEQGARVVVRWQTHFLANSLLPLARGFNPHDGIAYNLATYDPSTHQYFTSWAAIRRATERGGQANGTGWSHSQGYYAQTRLAALAGIINTTHSARARAAYHWLDHANAPETSPEARAEQPQYWIVPGRAP</sequence>
<dbReference type="Proteomes" id="UP000007100">
    <property type="component" value="Chromosome"/>
</dbReference>
<dbReference type="AlphaFoldDB" id="F0IZJ4"/>
<protein>
    <submittedName>
        <fullName evidence="1">Uncharacterized protein</fullName>
    </submittedName>
</protein>
<reference evidence="1 2" key="1">
    <citation type="submission" date="2010-12" db="EMBL/GenBank/DDBJ databases">
        <title>Whole genome sequence of Acidiphilium multivorum AIU301.</title>
        <authorList>
            <person name="Narita-Yamada S."/>
            <person name="Nakamura S."/>
            <person name="Ito N."/>
            <person name="Takarada H."/>
            <person name="Katano Y."/>
            <person name="Nakazawa H."/>
            <person name="Hosoyama A."/>
            <person name="Yamada R."/>
            <person name="Fujita N."/>
        </authorList>
    </citation>
    <scope>NUCLEOTIDE SEQUENCE [LARGE SCALE GENOMIC DNA]</scope>
    <source>
        <strain evidence="2">DSM 11245 / JCM 8867 / AIU301</strain>
    </source>
</reference>
<dbReference type="HOGENOM" id="CLU_433904_0_0_5"/>
<evidence type="ECO:0000313" key="2">
    <source>
        <dbReference type="Proteomes" id="UP000007100"/>
    </source>
</evidence>
<evidence type="ECO:0000313" key="1">
    <source>
        <dbReference type="EMBL" id="BAJ81204.1"/>
    </source>
</evidence>
<keyword evidence="2" id="KW-1185">Reference proteome</keyword>
<dbReference type="EMBL" id="AP012035">
    <property type="protein sequence ID" value="BAJ81204.1"/>
    <property type="molecule type" value="Genomic_DNA"/>
</dbReference>